<proteinExistence type="predicted"/>
<dbReference type="Pfam" id="PF13966">
    <property type="entry name" value="zf-RVT"/>
    <property type="match status" value="1"/>
</dbReference>
<feature type="domain" description="Reverse transcriptase zinc-binding" evidence="1">
    <location>
        <begin position="29"/>
        <end position="80"/>
    </location>
</feature>
<organism evidence="2 3">
    <name type="scientific">Lithospermum erythrorhizon</name>
    <name type="common">Purple gromwell</name>
    <name type="synonym">Lithospermum officinale var. erythrorhizon</name>
    <dbReference type="NCBI Taxonomy" id="34254"/>
    <lineage>
        <taxon>Eukaryota</taxon>
        <taxon>Viridiplantae</taxon>
        <taxon>Streptophyta</taxon>
        <taxon>Embryophyta</taxon>
        <taxon>Tracheophyta</taxon>
        <taxon>Spermatophyta</taxon>
        <taxon>Magnoliopsida</taxon>
        <taxon>eudicotyledons</taxon>
        <taxon>Gunneridae</taxon>
        <taxon>Pentapetalae</taxon>
        <taxon>asterids</taxon>
        <taxon>lamiids</taxon>
        <taxon>Boraginales</taxon>
        <taxon>Boraginaceae</taxon>
        <taxon>Boraginoideae</taxon>
        <taxon>Lithospermeae</taxon>
        <taxon>Lithospermum</taxon>
    </lineage>
</organism>
<evidence type="ECO:0000313" key="2">
    <source>
        <dbReference type="EMBL" id="GAA0180404.1"/>
    </source>
</evidence>
<dbReference type="InterPro" id="IPR026960">
    <property type="entry name" value="RVT-Znf"/>
</dbReference>
<dbReference type="PANTHER" id="PTHR33116">
    <property type="entry name" value="REVERSE TRANSCRIPTASE ZINC-BINDING DOMAIN-CONTAINING PROTEIN-RELATED-RELATED"/>
    <property type="match status" value="1"/>
</dbReference>
<dbReference type="Proteomes" id="UP001454036">
    <property type="component" value="Unassembled WGS sequence"/>
</dbReference>
<name>A0AAV3RRQ8_LITER</name>
<evidence type="ECO:0000313" key="3">
    <source>
        <dbReference type="Proteomes" id="UP001454036"/>
    </source>
</evidence>
<gene>
    <name evidence="2" type="ORF">LIER_30102</name>
</gene>
<comment type="caution">
    <text evidence="2">The sequence shown here is derived from an EMBL/GenBank/DDBJ whole genome shotgun (WGS) entry which is preliminary data.</text>
</comment>
<evidence type="ECO:0000259" key="1">
    <source>
        <dbReference type="Pfam" id="PF13966"/>
    </source>
</evidence>
<dbReference type="EMBL" id="BAABME010010620">
    <property type="protein sequence ID" value="GAA0180404.1"/>
    <property type="molecule type" value="Genomic_DNA"/>
</dbReference>
<accession>A0AAV3RRQ8</accession>
<keyword evidence="3" id="KW-1185">Reference proteome</keyword>
<dbReference type="PANTHER" id="PTHR33116:SF84">
    <property type="entry name" value="RNA-DIRECTED DNA POLYMERASE"/>
    <property type="match status" value="1"/>
</dbReference>
<protein>
    <recommendedName>
        <fullName evidence="1">Reverse transcriptase zinc-binding domain-containing protein</fullName>
    </recommendedName>
</protein>
<dbReference type="AlphaFoldDB" id="A0AAV3RRQ8"/>
<sequence>MAQREKETRKLREIKVHVDSMILEEGKNMVFWKLNGDGRLCRRDNLAKWVVIEINECSFCAGAETNDHLFFKCDFSACVWRNVLRRLKGYRDSREWSFEGEWCSREFKSKSFRSTLGRVAVCCTVYHIWMERNMRIFTQEQHTREQVINRICNVVSVKASSWKNVKVVTI</sequence>
<reference evidence="2 3" key="1">
    <citation type="submission" date="2024-01" db="EMBL/GenBank/DDBJ databases">
        <title>The complete chloroplast genome sequence of Lithospermum erythrorhizon: insights into the phylogenetic relationship among Boraginaceae species and the maternal lineages of purple gromwells.</title>
        <authorList>
            <person name="Okada T."/>
            <person name="Watanabe K."/>
        </authorList>
    </citation>
    <scope>NUCLEOTIDE SEQUENCE [LARGE SCALE GENOMIC DNA]</scope>
</reference>